<dbReference type="WBParaSite" id="HPBE_0000102901-mRNA-1">
    <property type="protein sequence ID" value="HPBE_0000102901-mRNA-1"/>
    <property type="gene ID" value="HPBE_0000102901"/>
</dbReference>
<keyword evidence="2" id="KW-1185">Reference proteome</keyword>
<protein>
    <submittedName>
        <fullName evidence="3">TIR domain-containing protein</fullName>
    </submittedName>
</protein>
<gene>
    <name evidence="1" type="ORF">HPBE_LOCUS1030</name>
</gene>
<name>A0A183F4D7_HELPZ</name>
<accession>A0A183F4D7</accession>
<dbReference type="AlphaFoldDB" id="A0A183F4D7"/>
<organism evidence="2 3">
    <name type="scientific">Heligmosomoides polygyrus</name>
    <name type="common">Parasitic roundworm</name>
    <dbReference type="NCBI Taxonomy" id="6339"/>
    <lineage>
        <taxon>Eukaryota</taxon>
        <taxon>Metazoa</taxon>
        <taxon>Ecdysozoa</taxon>
        <taxon>Nematoda</taxon>
        <taxon>Chromadorea</taxon>
        <taxon>Rhabditida</taxon>
        <taxon>Rhabditina</taxon>
        <taxon>Rhabditomorpha</taxon>
        <taxon>Strongyloidea</taxon>
        <taxon>Heligmosomidae</taxon>
        <taxon>Heligmosomoides</taxon>
    </lineage>
</organism>
<accession>A0A3P7WPJ0</accession>
<dbReference type="OrthoDB" id="189920at2759"/>
<evidence type="ECO:0000313" key="3">
    <source>
        <dbReference type="WBParaSite" id="HPBE_0000102901-mRNA-1"/>
    </source>
</evidence>
<evidence type="ECO:0000313" key="1">
    <source>
        <dbReference type="EMBL" id="VDO19412.1"/>
    </source>
</evidence>
<dbReference type="Proteomes" id="UP000050761">
    <property type="component" value="Unassembled WGS sequence"/>
</dbReference>
<reference evidence="1 2" key="1">
    <citation type="submission" date="2018-11" db="EMBL/GenBank/DDBJ databases">
        <authorList>
            <consortium name="Pathogen Informatics"/>
        </authorList>
    </citation>
    <scope>NUCLEOTIDE SEQUENCE [LARGE SCALE GENOMIC DNA]</scope>
</reference>
<sequence length="91" mass="10457">MSFDELYESCFRNASLVKVPLGKPAKEDASLLVTLDHVMNTSQYVVFFLTAGAKGADMSLKLDNMIRKKNEKTDKDKAHRWVVFRYHLSFL</sequence>
<proteinExistence type="predicted"/>
<dbReference type="EMBL" id="UZAH01000975">
    <property type="protein sequence ID" value="VDO19412.1"/>
    <property type="molecule type" value="Genomic_DNA"/>
</dbReference>
<evidence type="ECO:0000313" key="2">
    <source>
        <dbReference type="Proteomes" id="UP000050761"/>
    </source>
</evidence>
<reference evidence="3" key="2">
    <citation type="submission" date="2019-09" db="UniProtKB">
        <authorList>
            <consortium name="WormBaseParasite"/>
        </authorList>
    </citation>
    <scope>IDENTIFICATION</scope>
</reference>